<protein>
    <submittedName>
        <fullName evidence="1">Uncharacterized protein</fullName>
    </submittedName>
</protein>
<dbReference type="Proteomes" id="UP000196052">
    <property type="component" value="Unassembled WGS sequence"/>
</dbReference>
<name>A0A1C4FBP3_9BACI</name>
<organism evidence="1 2">
    <name type="scientific">Bacillus wiedmannii</name>
    <dbReference type="NCBI Taxonomy" id="1890302"/>
    <lineage>
        <taxon>Bacteria</taxon>
        <taxon>Bacillati</taxon>
        <taxon>Bacillota</taxon>
        <taxon>Bacilli</taxon>
        <taxon>Bacillales</taxon>
        <taxon>Bacillaceae</taxon>
        <taxon>Bacillus</taxon>
        <taxon>Bacillus cereus group</taxon>
    </lineage>
</organism>
<sequence>MHSPYYERRREALRQK</sequence>
<evidence type="ECO:0000313" key="2">
    <source>
        <dbReference type="Proteomes" id="UP000196052"/>
    </source>
</evidence>
<reference evidence="2" key="1">
    <citation type="submission" date="2016-08" db="EMBL/GenBank/DDBJ databases">
        <authorList>
            <person name="Loux V."/>
            <person name="Rue O."/>
        </authorList>
    </citation>
    <scope>NUCLEOTIDE SEQUENCE [LARGE SCALE GENOMIC DNA]</scope>
    <source>
        <strain evidence="2">INRA Bc05-F1</strain>
    </source>
</reference>
<accession>A0A1C4FBP3</accession>
<gene>
    <name evidence="1" type="ORF">BC05F1_04249</name>
</gene>
<dbReference type="EMBL" id="FMBE01000014">
    <property type="protein sequence ID" value="SCC53457.1"/>
    <property type="molecule type" value="Genomic_DNA"/>
</dbReference>
<dbReference type="AlphaFoldDB" id="A0A1C4FBP3"/>
<evidence type="ECO:0000313" key="1">
    <source>
        <dbReference type="EMBL" id="SCC53457.1"/>
    </source>
</evidence>
<proteinExistence type="predicted"/>